<name>A0A9P8D6T5_9HYPO</name>
<sequence length="116" mass="13082">MISDDLTRRMKVMLLQSTTLRSTCPKKYIDGDNVNKVLKVVVSVGFNEVPVVGGMLSGLLDLFWPGGDDDLWEGIKDKVERLVDEKIGEETANANPLRLKGIFKILETLQMSQRRF</sequence>
<reference evidence="1" key="1">
    <citation type="journal article" date="2021" name="Mol. Plant Microbe Interact.">
        <title>Telomere to telomere genome assembly of Fusarium musae F31, causal agent of crown rot disease of banana.</title>
        <authorList>
            <person name="Degradi L."/>
            <person name="Tava V."/>
            <person name="Kunova A."/>
            <person name="Cortesi P."/>
            <person name="Saracchi M."/>
            <person name="Pasquali M."/>
        </authorList>
    </citation>
    <scope>NUCLEOTIDE SEQUENCE</scope>
    <source>
        <strain evidence="1">F31</strain>
    </source>
</reference>
<dbReference type="AlphaFoldDB" id="A0A9P8D6T5"/>
<accession>A0A9P8D6T5</accession>
<dbReference type="Gene3D" id="1.20.190.10">
    <property type="entry name" value="Pesticidal crystal protein, N-terminal domain"/>
    <property type="match status" value="1"/>
</dbReference>
<dbReference type="InterPro" id="IPR036716">
    <property type="entry name" value="Pest_crys_N_sf"/>
</dbReference>
<proteinExistence type="predicted"/>
<dbReference type="Proteomes" id="UP000827133">
    <property type="component" value="Unassembled WGS sequence"/>
</dbReference>
<gene>
    <name evidence="1" type="ORF">J7337_012968</name>
</gene>
<keyword evidence="2" id="KW-1185">Reference proteome</keyword>
<dbReference type="GeneID" id="68320824"/>
<comment type="caution">
    <text evidence="1">The sequence shown here is derived from an EMBL/GenBank/DDBJ whole genome shotgun (WGS) entry which is preliminary data.</text>
</comment>
<dbReference type="RefSeq" id="XP_044675380.1">
    <property type="nucleotide sequence ID" value="XM_044830464.1"/>
</dbReference>
<protein>
    <submittedName>
        <fullName evidence="1">Uncharacterized protein</fullName>
    </submittedName>
</protein>
<dbReference type="KEGG" id="fmu:J7337_012968"/>
<organism evidence="1 2">
    <name type="scientific">Fusarium musae</name>
    <dbReference type="NCBI Taxonomy" id="1042133"/>
    <lineage>
        <taxon>Eukaryota</taxon>
        <taxon>Fungi</taxon>
        <taxon>Dikarya</taxon>
        <taxon>Ascomycota</taxon>
        <taxon>Pezizomycotina</taxon>
        <taxon>Sordariomycetes</taxon>
        <taxon>Hypocreomycetidae</taxon>
        <taxon>Hypocreales</taxon>
        <taxon>Nectriaceae</taxon>
        <taxon>Fusarium</taxon>
    </lineage>
</organism>
<dbReference type="SUPFAM" id="SSF56849">
    <property type="entry name" value="delta-Endotoxin (insectocide), N-terminal domain"/>
    <property type="match status" value="1"/>
</dbReference>
<dbReference type="GO" id="GO:0090729">
    <property type="term" value="F:toxin activity"/>
    <property type="evidence" value="ECO:0007669"/>
    <property type="project" value="InterPro"/>
</dbReference>
<evidence type="ECO:0000313" key="1">
    <source>
        <dbReference type="EMBL" id="KAG9496380.1"/>
    </source>
</evidence>
<evidence type="ECO:0000313" key="2">
    <source>
        <dbReference type="Proteomes" id="UP000827133"/>
    </source>
</evidence>
<dbReference type="EMBL" id="JAHBCI010000010">
    <property type="protein sequence ID" value="KAG9496380.1"/>
    <property type="molecule type" value="Genomic_DNA"/>
</dbReference>